<evidence type="ECO:0000256" key="4">
    <source>
        <dbReference type="ARBA" id="ARBA00023274"/>
    </source>
</evidence>
<comment type="similarity">
    <text evidence="2 6">Belongs to the universal ribosomal protein uL10 family.</text>
</comment>
<dbReference type="InterPro" id="IPR043141">
    <property type="entry name" value="Ribosomal_uL10-like_sf"/>
</dbReference>
<dbReference type="SUPFAM" id="SSF160369">
    <property type="entry name" value="Ribosomal protein L10-like"/>
    <property type="match status" value="1"/>
</dbReference>
<gene>
    <name evidence="6" type="primary">rplJ</name>
    <name evidence="7" type="ORF">EBV32_03080</name>
</gene>
<dbReference type="GO" id="GO:0003735">
    <property type="term" value="F:structural constituent of ribosome"/>
    <property type="evidence" value="ECO:0007669"/>
    <property type="project" value="InterPro"/>
</dbReference>
<dbReference type="GO" id="GO:0070180">
    <property type="term" value="F:large ribosomal subunit rRNA binding"/>
    <property type="evidence" value="ECO:0007669"/>
    <property type="project" value="UniProtKB-UniRule"/>
</dbReference>
<evidence type="ECO:0000313" key="8">
    <source>
        <dbReference type="Proteomes" id="UP000713222"/>
    </source>
</evidence>
<accession>A0A964UYE8</accession>
<dbReference type="PANTHER" id="PTHR11560">
    <property type="entry name" value="39S RIBOSOMAL PROTEIN L10, MITOCHONDRIAL"/>
    <property type="match status" value="1"/>
</dbReference>
<evidence type="ECO:0000256" key="6">
    <source>
        <dbReference type="HAMAP-Rule" id="MF_00362"/>
    </source>
</evidence>
<evidence type="ECO:0000256" key="5">
    <source>
        <dbReference type="ARBA" id="ARBA00035202"/>
    </source>
</evidence>
<keyword evidence="3 6" id="KW-0689">Ribosomal protein</keyword>
<dbReference type="Pfam" id="PF00466">
    <property type="entry name" value="Ribosomal_L10"/>
    <property type="match status" value="1"/>
</dbReference>
<dbReference type="AlphaFoldDB" id="A0A964UYE8"/>
<dbReference type="GO" id="GO:0006412">
    <property type="term" value="P:translation"/>
    <property type="evidence" value="ECO:0007669"/>
    <property type="project" value="UniProtKB-UniRule"/>
</dbReference>
<dbReference type="InterPro" id="IPR002363">
    <property type="entry name" value="Ribosomal_uL10_CS_bac"/>
</dbReference>
<dbReference type="Gene3D" id="3.30.70.1730">
    <property type="match status" value="1"/>
</dbReference>
<sequence>MNRDQKTTYVNDLKSVIAANEGILVYHYEGITVKDLESLRAKMRESGAFLKITKNRITKIALKGSKAEKLEKFFKGPTAIACSKDPITLAKTLVNFSKSNEKLKILGGLMDEKILEPSDVAHIATLPTLNEARAKIVGILTAPAQKIVSILLAPSAKIVNLMHAKNLKN</sequence>
<comment type="function">
    <text evidence="1 6">Forms part of the ribosomal stalk, playing a central role in the interaction of the ribosome with GTP-bound translation factors.</text>
</comment>
<comment type="subunit">
    <text evidence="6">Part of the ribosomal stalk of the 50S ribosomal subunit. The N-terminus interacts with L11 and the large rRNA to form the base of the stalk. The C-terminus forms an elongated spine to which L12 dimers bind in a sequential fashion forming a multimeric L10(L12)X complex.</text>
</comment>
<comment type="caution">
    <text evidence="7">The sequence shown here is derived from an EMBL/GenBank/DDBJ whole genome shotgun (WGS) entry which is preliminary data.</text>
</comment>
<dbReference type="HAMAP" id="MF_00362">
    <property type="entry name" value="Ribosomal_uL10"/>
    <property type="match status" value="1"/>
</dbReference>
<dbReference type="Proteomes" id="UP000713222">
    <property type="component" value="Unassembled WGS sequence"/>
</dbReference>
<name>A0A964UYE8_9PROT</name>
<evidence type="ECO:0000256" key="2">
    <source>
        <dbReference type="ARBA" id="ARBA00008889"/>
    </source>
</evidence>
<dbReference type="InterPro" id="IPR047865">
    <property type="entry name" value="Ribosomal_uL10_bac_type"/>
</dbReference>
<proteinExistence type="inferred from homology"/>
<keyword evidence="4 6" id="KW-0687">Ribonucleoprotein</keyword>
<organism evidence="7 8">
    <name type="scientific">Candidatus Fonsibacter lacus</name>
    <dbReference type="NCBI Taxonomy" id="2576439"/>
    <lineage>
        <taxon>Bacteria</taxon>
        <taxon>Pseudomonadati</taxon>
        <taxon>Pseudomonadota</taxon>
        <taxon>Alphaproteobacteria</taxon>
        <taxon>Candidatus Pelagibacterales</taxon>
        <taxon>Candidatus Pelagibacterales incertae sedis</taxon>
        <taxon>Candidatus Fonsibacter</taxon>
    </lineage>
</organism>
<evidence type="ECO:0000256" key="3">
    <source>
        <dbReference type="ARBA" id="ARBA00022980"/>
    </source>
</evidence>
<protein>
    <recommendedName>
        <fullName evidence="5 6">Large ribosomal subunit protein uL10</fullName>
    </recommendedName>
</protein>
<dbReference type="CDD" id="cd05797">
    <property type="entry name" value="Ribosomal_L10"/>
    <property type="match status" value="1"/>
</dbReference>
<reference evidence="7" key="1">
    <citation type="submission" date="2018-10" db="EMBL/GenBank/DDBJ databases">
        <title>Iterative Subtractive Binning of Freshwater Chronoseries Metagenomes Recovers Nearly Complete Genomes from over Four Hundred Novel Species.</title>
        <authorList>
            <person name="Rodriguez-R L.M."/>
            <person name="Tsementzi D."/>
            <person name="Luo C."/>
            <person name="Konstantinidis K.T."/>
        </authorList>
    </citation>
    <scope>NUCLEOTIDE SEQUENCE</scope>
    <source>
        <strain evidence="7">WB7_6_001</strain>
    </source>
</reference>
<dbReference type="NCBIfam" id="NF000955">
    <property type="entry name" value="PRK00099.1-1"/>
    <property type="match status" value="1"/>
</dbReference>
<evidence type="ECO:0000256" key="1">
    <source>
        <dbReference type="ARBA" id="ARBA00002633"/>
    </source>
</evidence>
<dbReference type="PROSITE" id="PS01109">
    <property type="entry name" value="RIBOSOMAL_L10"/>
    <property type="match status" value="1"/>
</dbReference>
<keyword evidence="6" id="KW-0699">rRNA-binding</keyword>
<evidence type="ECO:0000313" key="7">
    <source>
        <dbReference type="EMBL" id="NBN88058.1"/>
    </source>
</evidence>
<dbReference type="GO" id="GO:0015934">
    <property type="term" value="C:large ribosomal subunit"/>
    <property type="evidence" value="ECO:0007669"/>
    <property type="project" value="InterPro"/>
</dbReference>
<dbReference type="InterPro" id="IPR001790">
    <property type="entry name" value="Ribosomal_uL10"/>
</dbReference>
<keyword evidence="6" id="KW-0694">RNA-binding</keyword>
<dbReference type="InterPro" id="IPR022973">
    <property type="entry name" value="Ribosomal_uL10_bac"/>
</dbReference>
<dbReference type="EMBL" id="RGET01000041">
    <property type="protein sequence ID" value="NBN88058.1"/>
    <property type="molecule type" value="Genomic_DNA"/>
</dbReference>